<protein>
    <submittedName>
        <fullName evidence="1">Uncharacterized protein</fullName>
    </submittedName>
</protein>
<feature type="non-terminal residue" evidence="1">
    <location>
        <position position="61"/>
    </location>
</feature>
<feature type="non-terminal residue" evidence="1">
    <location>
        <position position="1"/>
    </location>
</feature>
<accession>A0A6H5G0I4</accession>
<evidence type="ECO:0000313" key="1">
    <source>
        <dbReference type="EMBL" id="CAA9995499.1"/>
    </source>
</evidence>
<gene>
    <name evidence="1" type="ORF">NTEN_LOCUS2290</name>
</gene>
<dbReference type="Proteomes" id="UP000479000">
    <property type="component" value="Unassembled WGS sequence"/>
</dbReference>
<keyword evidence="2" id="KW-1185">Reference proteome</keyword>
<dbReference type="AlphaFoldDB" id="A0A6H5G0I4"/>
<name>A0A6H5G0I4_9HEMI</name>
<organism evidence="1 2">
    <name type="scientific">Nesidiocoris tenuis</name>
    <dbReference type="NCBI Taxonomy" id="355587"/>
    <lineage>
        <taxon>Eukaryota</taxon>
        <taxon>Metazoa</taxon>
        <taxon>Ecdysozoa</taxon>
        <taxon>Arthropoda</taxon>
        <taxon>Hexapoda</taxon>
        <taxon>Insecta</taxon>
        <taxon>Pterygota</taxon>
        <taxon>Neoptera</taxon>
        <taxon>Paraneoptera</taxon>
        <taxon>Hemiptera</taxon>
        <taxon>Heteroptera</taxon>
        <taxon>Panheteroptera</taxon>
        <taxon>Cimicomorpha</taxon>
        <taxon>Miridae</taxon>
        <taxon>Dicyphina</taxon>
        <taxon>Nesidiocoris</taxon>
    </lineage>
</organism>
<evidence type="ECO:0000313" key="2">
    <source>
        <dbReference type="Proteomes" id="UP000479000"/>
    </source>
</evidence>
<proteinExistence type="predicted"/>
<reference evidence="1 2" key="1">
    <citation type="submission" date="2020-02" db="EMBL/GenBank/DDBJ databases">
        <authorList>
            <person name="Ferguson B K."/>
        </authorList>
    </citation>
    <scope>NUCLEOTIDE SEQUENCE [LARGE SCALE GENOMIC DNA]</scope>
</reference>
<sequence length="61" mass="7081">MLGSCYMTTDRFLNCFIGGAVVKNEARIKKTWRLKRECCLLFQGDARPYHSTVKQLIRTVL</sequence>
<dbReference type="EMBL" id="CADCXU010003425">
    <property type="protein sequence ID" value="CAA9995499.1"/>
    <property type="molecule type" value="Genomic_DNA"/>
</dbReference>